<dbReference type="EMBL" id="JASNWA010000003">
    <property type="protein sequence ID" value="KAK3178786.1"/>
    <property type="molecule type" value="Genomic_DNA"/>
</dbReference>
<accession>A0AAD9ZGQ3</accession>
<gene>
    <name evidence="1" type="ORF">OEA41_000923</name>
</gene>
<sequence length="466" mass="50825">MPATDSSAIIVARFLKANHYNDTLDAFLREAGLPPDSGSTGKGDLTIEKILEEKKIFDISLAFEKVGISNDKGWNTITAPSNPHQVSTLPSATNVLHVSVESFQDEISGGIQQILLATTADRRLHVLTPDSEFTLVKSLSHLQDSPILSCLPLGKNYMTTITSGMSGQVVLYDHREESVLDERRDHKKYVVKVDVWEDGEGTWVATAGWDGKVYLYRITQEGGLQLGQPVASITLPTNPETIKFIKDPDHDRPILLVTRRDSTSLHYYSLPTEEFSTSMSSPGAELKHLGSQNLAPHSNAWIAFSPSSIAISPVDPTLVAVATSAVPHMKLIIVRLLLPRLESPLSENPIAPISQAAQTRANLAVQDREDAAIQIHVSTMAPQTPYSTPMVVWRPDGSGVWVNGDDGVLRGLEANTGKVVSSLKGGHEVGSKIRSIWCGMVDGEEWAVSGGFDKRLVVWRPEKETT</sequence>
<dbReference type="Gene3D" id="2.130.10.10">
    <property type="entry name" value="YVTN repeat-like/Quinoprotein amine dehydrogenase"/>
    <property type="match status" value="2"/>
</dbReference>
<keyword evidence="2" id="KW-1185">Reference proteome</keyword>
<dbReference type="InterPro" id="IPR015943">
    <property type="entry name" value="WD40/YVTN_repeat-like_dom_sf"/>
</dbReference>
<name>A0AAD9ZGQ3_9LECA</name>
<dbReference type="InterPro" id="IPR001680">
    <property type="entry name" value="WD40_rpt"/>
</dbReference>
<evidence type="ECO:0000313" key="2">
    <source>
        <dbReference type="Proteomes" id="UP001276659"/>
    </source>
</evidence>
<comment type="caution">
    <text evidence="1">The sequence shown here is derived from an EMBL/GenBank/DDBJ whole genome shotgun (WGS) entry which is preliminary data.</text>
</comment>
<dbReference type="AlphaFoldDB" id="A0AAD9ZGQ3"/>
<evidence type="ECO:0000313" key="1">
    <source>
        <dbReference type="EMBL" id="KAK3178786.1"/>
    </source>
</evidence>
<dbReference type="PROSITE" id="PS50896">
    <property type="entry name" value="LISH"/>
    <property type="match status" value="1"/>
</dbReference>
<organism evidence="1 2">
    <name type="scientific">Lepraria neglecta</name>
    <dbReference type="NCBI Taxonomy" id="209136"/>
    <lineage>
        <taxon>Eukaryota</taxon>
        <taxon>Fungi</taxon>
        <taxon>Dikarya</taxon>
        <taxon>Ascomycota</taxon>
        <taxon>Pezizomycotina</taxon>
        <taxon>Lecanoromycetes</taxon>
        <taxon>OSLEUM clade</taxon>
        <taxon>Lecanoromycetidae</taxon>
        <taxon>Lecanorales</taxon>
        <taxon>Lecanorineae</taxon>
        <taxon>Stereocaulaceae</taxon>
        <taxon>Lepraria</taxon>
    </lineage>
</organism>
<dbReference type="InterPro" id="IPR036322">
    <property type="entry name" value="WD40_repeat_dom_sf"/>
</dbReference>
<protein>
    <recommendedName>
        <fullName evidence="3">LisH domain-containing protein</fullName>
    </recommendedName>
</protein>
<proteinExistence type="predicted"/>
<dbReference type="SMART" id="SM00320">
    <property type="entry name" value="WD40"/>
    <property type="match status" value="3"/>
</dbReference>
<dbReference type="Proteomes" id="UP001276659">
    <property type="component" value="Unassembled WGS sequence"/>
</dbReference>
<reference evidence="1" key="1">
    <citation type="submission" date="2022-11" db="EMBL/GenBank/DDBJ databases">
        <title>Chromosomal genome sequence assembly and mating type (MAT) locus characterization of the leprose asexual lichenized fungus Lepraria neglecta (Nyl.) Erichsen.</title>
        <authorList>
            <person name="Allen J.L."/>
            <person name="Pfeffer B."/>
        </authorList>
    </citation>
    <scope>NUCLEOTIDE SEQUENCE</scope>
    <source>
        <strain evidence="1">Allen 5258</strain>
    </source>
</reference>
<dbReference type="SUPFAM" id="SSF50978">
    <property type="entry name" value="WD40 repeat-like"/>
    <property type="match status" value="1"/>
</dbReference>
<dbReference type="InterPro" id="IPR006594">
    <property type="entry name" value="LisH"/>
</dbReference>
<evidence type="ECO:0008006" key="3">
    <source>
        <dbReference type="Google" id="ProtNLM"/>
    </source>
</evidence>